<organism evidence="1">
    <name type="scientific">marine metagenome</name>
    <dbReference type="NCBI Taxonomy" id="408172"/>
    <lineage>
        <taxon>unclassified sequences</taxon>
        <taxon>metagenomes</taxon>
        <taxon>ecological metagenomes</taxon>
    </lineage>
</organism>
<sequence length="114" mass="11907">MALTLSKQTVNFVLDQGATLEKTITAQNSAGGNVTISSGTCAAKMRQSTYSGNNIHSFTPSISGSNVTISMTATNTANIAAGQYAYDVEYTQSDATTIERLCEGIVTVSPESTK</sequence>
<proteinExistence type="predicted"/>
<name>A0A382P4S9_9ZZZZ</name>
<reference evidence="1" key="1">
    <citation type="submission" date="2018-05" db="EMBL/GenBank/DDBJ databases">
        <authorList>
            <person name="Lanie J.A."/>
            <person name="Ng W.-L."/>
            <person name="Kazmierczak K.M."/>
            <person name="Andrzejewski T.M."/>
            <person name="Davidsen T.M."/>
            <person name="Wayne K.J."/>
            <person name="Tettelin H."/>
            <person name="Glass J.I."/>
            <person name="Rusch D."/>
            <person name="Podicherti R."/>
            <person name="Tsui H.-C.T."/>
            <person name="Winkler M.E."/>
        </authorList>
    </citation>
    <scope>NUCLEOTIDE SEQUENCE</scope>
</reference>
<accession>A0A382P4S9</accession>
<evidence type="ECO:0008006" key="2">
    <source>
        <dbReference type="Google" id="ProtNLM"/>
    </source>
</evidence>
<gene>
    <name evidence="1" type="ORF">METZ01_LOCUS321150</name>
</gene>
<evidence type="ECO:0000313" key="1">
    <source>
        <dbReference type="EMBL" id="SVC68296.1"/>
    </source>
</evidence>
<dbReference type="EMBL" id="UINC01104836">
    <property type="protein sequence ID" value="SVC68296.1"/>
    <property type="molecule type" value="Genomic_DNA"/>
</dbReference>
<protein>
    <recommendedName>
        <fullName evidence="2">BppU N-terminal domain-containing protein</fullName>
    </recommendedName>
</protein>
<dbReference type="AlphaFoldDB" id="A0A382P4S9"/>